<keyword evidence="1" id="KW-0175">Coiled coil</keyword>
<feature type="transmembrane region" description="Helical" evidence="2">
    <location>
        <begin position="20"/>
        <end position="42"/>
    </location>
</feature>
<keyword evidence="2" id="KW-0812">Transmembrane</keyword>
<proteinExistence type="predicted"/>
<feature type="coiled-coil region" evidence="1">
    <location>
        <begin position="112"/>
        <end position="139"/>
    </location>
</feature>
<keyword evidence="2" id="KW-0472">Membrane</keyword>
<name>A0A1I5E412_9RHOB</name>
<evidence type="ECO:0000313" key="3">
    <source>
        <dbReference type="EMBL" id="SFO06182.1"/>
    </source>
</evidence>
<dbReference type="Proteomes" id="UP000198599">
    <property type="component" value="Unassembled WGS sequence"/>
</dbReference>
<reference evidence="4" key="1">
    <citation type="submission" date="2016-10" db="EMBL/GenBank/DDBJ databases">
        <authorList>
            <person name="Varghese N."/>
            <person name="Submissions S."/>
        </authorList>
    </citation>
    <scope>NUCLEOTIDE SEQUENCE [LARGE SCALE GENOMIC DNA]</scope>
    <source>
        <strain evidence="4">DSM 28463</strain>
    </source>
</reference>
<evidence type="ECO:0000256" key="1">
    <source>
        <dbReference type="SAM" id="Coils"/>
    </source>
</evidence>
<dbReference type="OrthoDB" id="1443905at2"/>
<keyword evidence="4" id="KW-1185">Reference proteome</keyword>
<keyword evidence="2" id="KW-1133">Transmembrane helix</keyword>
<organism evidence="3 4">
    <name type="scientific">Roseovarius lutimaris</name>
    <dbReference type="NCBI Taxonomy" id="1005928"/>
    <lineage>
        <taxon>Bacteria</taxon>
        <taxon>Pseudomonadati</taxon>
        <taxon>Pseudomonadota</taxon>
        <taxon>Alphaproteobacteria</taxon>
        <taxon>Rhodobacterales</taxon>
        <taxon>Roseobacteraceae</taxon>
        <taxon>Roseovarius</taxon>
    </lineage>
</organism>
<accession>A0A1I5E412</accession>
<gene>
    <name evidence="3" type="ORF">SAMN04487859_114116</name>
</gene>
<dbReference type="EMBL" id="FOVP01000014">
    <property type="protein sequence ID" value="SFO06182.1"/>
    <property type="molecule type" value="Genomic_DNA"/>
</dbReference>
<evidence type="ECO:0000313" key="4">
    <source>
        <dbReference type="Proteomes" id="UP000198599"/>
    </source>
</evidence>
<feature type="transmembrane region" description="Helical" evidence="2">
    <location>
        <begin position="62"/>
        <end position="80"/>
    </location>
</feature>
<dbReference type="AlphaFoldDB" id="A0A1I5E412"/>
<sequence length="266" mass="29964">MTDFFKDALKAWEDRIRSPFLGSIGIVFIVCNWKPIFYLLFADKPVRAKFLFVDANTTSATLLWKPIIIGVLLALATPWLKLFGARLAKVPTSLLNDLQGDMASKRRINDFRKSAGEENAKAELEAAQEKRKIAAAQRLEDAKSIGDDDVVEELVSERIAQSNRISEANEIDEIRDTLSPVAATIILELGRVQSGRVTQRDLLQDAHFLQELSKVLPSYNHTRAEVETREGLQQLKASKIASSDIEDKWRLTKIGYELFDHLVKAN</sequence>
<protein>
    <submittedName>
        <fullName evidence="3">Uncharacterized protein</fullName>
    </submittedName>
</protein>
<evidence type="ECO:0000256" key="2">
    <source>
        <dbReference type="SAM" id="Phobius"/>
    </source>
</evidence>
<dbReference type="RefSeq" id="WP_092839734.1">
    <property type="nucleotide sequence ID" value="NZ_FOVP01000014.1"/>
</dbReference>